<dbReference type="EMBL" id="AUZX01000542">
    <property type="protein sequence ID" value="EQD80608.1"/>
    <property type="molecule type" value="Genomic_DNA"/>
</dbReference>
<dbReference type="GO" id="GO:0003677">
    <property type="term" value="F:DNA binding"/>
    <property type="evidence" value="ECO:0007669"/>
    <property type="project" value="UniProtKB-KW"/>
</dbReference>
<accession>T1CFU5</accession>
<feature type="non-terminal residue" evidence="1">
    <location>
        <position position="93"/>
    </location>
</feature>
<dbReference type="PANTHER" id="PTHR43236">
    <property type="entry name" value="ANTITOXIN HIGA1"/>
    <property type="match status" value="1"/>
</dbReference>
<organism evidence="1">
    <name type="scientific">mine drainage metagenome</name>
    <dbReference type="NCBI Taxonomy" id="410659"/>
    <lineage>
        <taxon>unclassified sequences</taxon>
        <taxon>metagenomes</taxon>
        <taxon>ecological metagenomes</taxon>
    </lineage>
</organism>
<reference evidence="1" key="1">
    <citation type="submission" date="2013-08" db="EMBL/GenBank/DDBJ databases">
        <authorList>
            <person name="Mendez C."/>
            <person name="Richter M."/>
            <person name="Ferrer M."/>
            <person name="Sanchez J."/>
        </authorList>
    </citation>
    <scope>NUCLEOTIDE SEQUENCE</scope>
</reference>
<protein>
    <submittedName>
        <fullName evidence="1">DNA-binding protein</fullName>
    </submittedName>
</protein>
<sequence length="93" mass="10654">MKSEPVAGVRPEVLRWARQSIGLSVSDVALRLKRPVEEIEAWEANGPYPSYLQLEKLAYQLYKRPLAVFFLPAPPEEISPVREFRTLSTDDLQ</sequence>
<gene>
    <name evidence="1" type="ORF">B1A_00710</name>
</gene>
<comment type="caution">
    <text evidence="1">The sequence shown here is derived from an EMBL/GenBank/DDBJ whole genome shotgun (WGS) entry which is preliminary data.</text>
</comment>
<evidence type="ECO:0000313" key="1">
    <source>
        <dbReference type="EMBL" id="EQD80608.1"/>
    </source>
</evidence>
<dbReference type="AlphaFoldDB" id="T1CFU5"/>
<dbReference type="InterPro" id="IPR010982">
    <property type="entry name" value="Lambda_DNA-bd_dom_sf"/>
</dbReference>
<reference evidence="1" key="2">
    <citation type="journal article" date="2014" name="ISME J.">
        <title>Microbial stratification in low pH oxic and suboxic macroscopic growths along an acid mine drainage.</title>
        <authorList>
            <person name="Mendez-Garcia C."/>
            <person name="Mesa V."/>
            <person name="Sprenger R.R."/>
            <person name="Richter M."/>
            <person name="Diez M.S."/>
            <person name="Solano J."/>
            <person name="Bargiela R."/>
            <person name="Golyshina O.V."/>
            <person name="Manteca A."/>
            <person name="Ramos J.L."/>
            <person name="Gallego J.R."/>
            <person name="Llorente I."/>
            <person name="Martins Dos Santos V.A."/>
            <person name="Jensen O.N."/>
            <person name="Pelaez A.I."/>
            <person name="Sanchez J."/>
            <person name="Ferrer M."/>
        </authorList>
    </citation>
    <scope>NUCLEOTIDE SEQUENCE</scope>
</reference>
<dbReference type="PANTHER" id="PTHR43236:SF2">
    <property type="entry name" value="BLL0069 PROTEIN"/>
    <property type="match status" value="1"/>
</dbReference>
<name>T1CFU5_9ZZZZ</name>
<proteinExistence type="predicted"/>
<keyword evidence="1" id="KW-0238">DNA-binding</keyword>
<dbReference type="Gene3D" id="1.10.260.40">
    <property type="entry name" value="lambda repressor-like DNA-binding domains"/>
    <property type="match status" value="1"/>
</dbReference>
<dbReference type="InterPro" id="IPR052345">
    <property type="entry name" value="Rad_response_metalloprotease"/>
</dbReference>
<dbReference type="SUPFAM" id="SSF47413">
    <property type="entry name" value="lambda repressor-like DNA-binding domains"/>
    <property type="match status" value="1"/>
</dbReference>